<evidence type="ECO:0000259" key="1">
    <source>
        <dbReference type="Pfam" id="PF04010"/>
    </source>
</evidence>
<protein>
    <recommendedName>
        <fullName evidence="1">DUF357 domain-containing protein</fullName>
    </recommendedName>
</protein>
<dbReference type="InterPro" id="IPR023140">
    <property type="entry name" value="DUF357"/>
</dbReference>
<sequence>MPDKYVEKTKEKKDKITIEKIEKYQKLTSNALEIAKKSITRGKEKEAKEIIDMVSNYLADAGHFKEKGDLVNSFATLNYAHGWLDAGVRLDVFDVKDNKLFTVR</sequence>
<dbReference type="EMBL" id="MHOL01000021">
    <property type="protein sequence ID" value="OGZ62515.1"/>
    <property type="molecule type" value="Genomic_DNA"/>
</dbReference>
<name>A0A1G2HJ63_9BACT</name>
<dbReference type="Pfam" id="PF04010">
    <property type="entry name" value="DUF357"/>
    <property type="match status" value="1"/>
</dbReference>
<evidence type="ECO:0000313" key="2">
    <source>
        <dbReference type="EMBL" id="OGZ62515.1"/>
    </source>
</evidence>
<dbReference type="AlphaFoldDB" id="A0A1G2HJ63"/>
<dbReference type="SUPFAM" id="SSF158372">
    <property type="entry name" value="AF1782-like"/>
    <property type="match status" value="1"/>
</dbReference>
<dbReference type="Gene3D" id="1.20.1270.90">
    <property type="entry name" value="AF1782-like"/>
    <property type="match status" value="1"/>
</dbReference>
<proteinExistence type="predicted"/>
<evidence type="ECO:0000313" key="3">
    <source>
        <dbReference type="Proteomes" id="UP000178991"/>
    </source>
</evidence>
<organism evidence="2 3">
    <name type="scientific">Candidatus Staskawiczbacteria bacterium RIFCSPHIGHO2_01_FULL_34_27</name>
    <dbReference type="NCBI Taxonomy" id="1802199"/>
    <lineage>
        <taxon>Bacteria</taxon>
        <taxon>Candidatus Staskawicziibacteriota</taxon>
    </lineage>
</organism>
<gene>
    <name evidence="2" type="ORF">A2639_02005</name>
</gene>
<dbReference type="Proteomes" id="UP000178991">
    <property type="component" value="Unassembled WGS sequence"/>
</dbReference>
<dbReference type="InterPro" id="IPR036809">
    <property type="entry name" value="AF1782-like_sf"/>
</dbReference>
<accession>A0A1G2HJ63</accession>
<feature type="domain" description="DUF357" evidence="1">
    <location>
        <begin position="23"/>
        <end position="93"/>
    </location>
</feature>
<comment type="caution">
    <text evidence="2">The sequence shown here is derived from an EMBL/GenBank/DDBJ whole genome shotgun (WGS) entry which is preliminary data.</text>
</comment>
<reference evidence="2 3" key="1">
    <citation type="journal article" date="2016" name="Nat. Commun.">
        <title>Thousands of microbial genomes shed light on interconnected biogeochemical processes in an aquifer system.</title>
        <authorList>
            <person name="Anantharaman K."/>
            <person name="Brown C.T."/>
            <person name="Hug L.A."/>
            <person name="Sharon I."/>
            <person name="Castelle C.J."/>
            <person name="Probst A.J."/>
            <person name="Thomas B.C."/>
            <person name="Singh A."/>
            <person name="Wilkins M.J."/>
            <person name="Karaoz U."/>
            <person name="Brodie E.L."/>
            <person name="Williams K.H."/>
            <person name="Hubbard S.S."/>
            <person name="Banfield J.F."/>
        </authorList>
    </citation>
    <scope>NUCLEOTIDE SEQUENCE [LARGE SCALE GENOMIC DNA]</scope>
</reference>